<dbReference type="AlphaFoldDB" id="A0A0C9XCF6"/>
<name>A0A0C9XCF6_9AGAR</name>
<evidence type="ECO:0000313" key="1">
    <source>
        <dbReference type="EMBL" id="KIJ99238.1"/>
    </source>
</evidence>
<sequence>MFAILTLTVCNSHQLEGLASLSGAYDTPETIANPGQFPNKDMVVNHPTTADQLVLQSPRSIDLLSPPITPHF</sequence>
<dbReference type="HOGENOM" id="CLU_2722591_0_0_1"/>
<reference evidence="1 2" key="1">
    <citation type="submission" date="2014-04" db="EMBL/GenBank/DDBJ databases">
        <authorList>
            <consortium name="DOE Joint Genome Institute"/>
            <person name="Kuo A."/>
            <person name="Kohler A."/>
            <person name="Nagy L.G."/>
            <person name="Floudas D."/>
            <person name="Copeland A."/>
            <person name="Barry K.W."/>
            <person name="Cichocki N."/>
            <person name="Veneault-Fourrey C."/>
            <person name="LaButti K."/>
            <person name="Lindquist E.A."/>
            <person name="Lipzen A."/>
            <person name="Lundell T."/>
            <person name="Morin E."/>
            <person name="Murat C."/>
            <person name="Sun H."/>
            <person name="Tunlid A."/>
            <person name="Henrissat B."/>
            <person name="Grigoriev I.V."/>
            <person name="Hibbett D.S."/>
            <person name="Martin F."/>
            <person name="Nordberg H.P."/>
            <person name="Cantor M.N."/>
            <person name="Hua S.X."/>
        </authorList>
    </citation>
    <scope>NUCLEOTIDE SEQUENCE [LARGE SCALE GENOMIC DNA]</scope>
    <source>
        <strain evidence="1 2">LaAM-08-1</strain>
    </source>
</reference>
<keyword evidence="2" id="KW-1185">Reference proteome</keyword>
<accession>A0A0C9XCF6</accession>
<organism evidence="1 2">
    <name type="scientific">Laccaria amethystina LaAM-08-1</name>
    <dbReference type="NCBI Taxonomy" id="1095629"/>
    <lineage>
        <taxon>Eukaryota</taxon>
        <taxon>Fungi</taxon>
        <taxon>Dikarya</taxon>
        <taxon>Basidiomycota</taxon>
        <taxon>Agaricomycotina</taxon>
        <taxon>Agaricomycetes</taxon>
        <taxon>Agaricomycetidae</taxon>
        <taxon>Agaricales</taxon>
        <taxon>Agaricineae</taxon>
        <taxon>Hydnangiaceae</taxon>
        <taxon>Laccaria</taxon>
    </lineage>
</organism>
<reference evidence="2" key="2">
    <citation type="submission" date="2015-01" db="EMBL/GenBank/DDBJ databases">
        <title>Evolutionary Origins and Diversification of the Mycorrhizal Mutualists.</title>
        <authorList>
            <consortium name="DOE Joint Genome Institute"/>
            <consortium name="Mycorrhizal Genomics Consortium"/>
            <person name="Kohler A."/>
            <person name="Kuo A."/>
            <person name="Nagy L.G."/>
            <person name="Floudas D."/>
            <person name="Copeland A."/>
            <person name="Barry K.W."/>
            <person name="Cichocki N."/>
            <person name="Veneault-Fourrey C."/>
            <person name="LaButti K."/>
            <person name="Lindquist E.A."/>
            <person name="Lipzen A."/>
            <person name="Lundell T."/>
            <person name="Morin E."/>
            <person name="Murat C."/>
            <person name="Riley R."/>
            <person name="Ohm R."/>
            <person name="Sun H."/>
            <person name="Tunlid A."/>
            <person name="Henrissat B."/>
            <person name="Grigoriev I.V."/>
            <person name="Hibbett D.S."/>
            <person name="Martin F."/>
        </authorList>
    </citation>
    <scope>NUCLEOTIDE SEQUENCE [LARGE SCALE GENOMIC DNA]</scope>
    <source>
        <strain evidence="2">LaAM-08-1</strain>
    </source>
</reference>
<evidence type="ECO:0000313" key="2">
    <source>
        <dbReference type="Proteomes" id="UP000054477"/>
    </source>
</evidence>
<protein>
    <submittedName>
        <fullName evidence="1">Uncharacterized protein</fullName>
    </submittedName>
</protein>
<proteinExistence type="predicted"/>
<gene>
    <name evidence="1" type="ORF">K443DRAFT_8581</name>
</gene>
<dbReference type="EMBL" id="KN838651">
    <property type="protein sequence ID" value="KIJ99238.1"/>
    <property type="molecule type" value="Genomic_DNA"/>
</dbReference>
<dbReference type="Proteomes" id="UP000054477">
    <property type="component" value="Unassembled WGS sequence"/>
</dbReference>